<keyword evidence="1" id="KW-0732">Signal</keyword>
<dbReference type="AlphaFoldDB" id="A0A7H0GPG9"/>
<accession>A0A7H0GPG9</accession>
<dbReference type="EMBL" id="CP060783">
    <property type="protein sequence ID" value="QNP50185.1"/>
    <property type="molecule type" value="Genomic_DNA"/>
</dbReference>
<feature type="chain" id="PRO_5028972617" evidence="1">
    <location>
        <begin position="28"/>
        <end position="53"/>
    </location>
</feature>
<proteinExistence type="predicted"/>
<name>A0A7H0GPG9_9BURK</name>
<evidence type="ECO:0000256" key="1">
    <source>
        <dbReference type="SAM" id="SignalP"/>
    </source>
</evidence>
<protein>
    <submittedName>
        <fullName evidence="2">Uncharacterized protein</fullName>
    </submittedName>
</protein>
<keyword evidence="3" id="KW-1185">Reference proteome</keyword>
<sequence>MRTIRTSKFVALALAATSFVAAGGALANGYVHPENSEKGYKVVPEHFKSDKSR</sequence>
<dbReference type="RefSeq" id="WP_187725714.1">
    <property type="nucleotide sequence ID" value="NZ_CP060783.1"/>
</dbReference>
<organism evidence="2 3">
    <name type="scientific">Diaphorobacter aerolatus</name>
    <dbReference type="NCBI Taxonomy" id="1288495"/>
    <lineage>
        <taxon>Bacteria</taxon>
        <taxon>Pseudomonadati</taxon>
        <taxon>Pseudomonadota</taxon>
        <taxon>Betaproteobacteria</taxon>
        <taxon>Burkholderiales</taxon>
        <taxon>Comamonadaceae</taxon>
        <taxon>Diaphorobacter</taxon>
    </lineage>
</organism>
<gene>
    <name evidence="2" type="ORF">H9K75_10420</name>
</gene>
<evidence type="ECO:0000313" key="2">
    <source>
        <dbReference type="EMBL" id="QNP50185.1"/>
    </source>
</evidence>
<dbReference type="KEGG" id="daer:H9K75_10420"/>
<evidence type="ECO:0000313" key="3">
    <source>
        <dbReference type="Proteomes" id="UP000516028"/>
    </source>
</evidence>
<dbReference type="Proteomes" id="UP000516028">
    <property type="component" value="Chromosome"/>
</dbReference>
<feature type="signal peptide" evidence="1">
    <location>
        <begin position="1"/>
        <end position="27"/>
    </location>
</feature>
<reference evidence="2 3" key="1">
    <citation type="submission" date="2020-08" db="EMBL/GenBank/DDBJ databases">
        <title>Genome sequence of Diaphorobacter aerolatus KACC 16536T.</title>
        <authorList>
            <person name="Hyun D.-W."/>
            <person name="Bae J.-W."/>
        </authorList>
    </citation>
    <scope>NUCLEOTIDE SEQUENCE [LARGE SCALE GENOMIC DNA]</scope>
    <source>
        <strain evidence="2 3">KACC 16536</strain>
    </source>
</reference>